<sequence>MQPALSFPYLNIYLHTAACPAIELQWLSFANSTSFRQSVSQGLQLALEHRVQGWIADDRLLGPVRPKDLDWVHRTVLLPLSRMGLRRFALLASDDPLNRLTIDRMYEQAETDIAFELRRFDEIEEARRWICD</sequence>
<name>A0ABS0L1T9_9BACT</name>
<proteinExistence type="predicted"/>
<dbReference type="Proteomes" id="UP000601099">
    <property type="component" value="Unassembled WGS sequence"/>
</dbReference>
<evidence type="ECO:0008006" key="3">
    <source>
        <dbReference type="Google" id="ProtNLM"/>
    </source>
</evidence>
<reference evidence="1 2" key="1">
    <citation type="submission" date="2020-11" db="EMBL/GenBank/DDBJ databases">
        <title>Hymenobacter sp.</title>
        <authorList>
            <person name="Kim M.K."/>
        </authorList>
    </citation>
    <scope>NUCLEOTIDE SEQUENCE [LARGE SCALE GENOMIC DNA]</scope>
    <source>
        <strain evidence="1 2">BT594</strain>
    </source>
</reference>
<evidence type="ECO:0000313" key="1">
    <source>
        <dbReference type="EMBL" id="MBG8554075.1"/>
    </source>
</evidence>
<gene>
    <name evidence="1" type="ORF">I5L79_10995</name>
</gene>
<dbReference type="EMBL" id="JADWYK010000005">
    <property type="protein sequence ID" value="MBG8554075.1"/>
    <property type="molecule type" value="Genomic_DNA"/>
</dbReference>
<comment type="caution">
    <text evidence="1">The sequence shown here is derived from an EMBL/GenBank/DDBJ whole genome shotgun (WGS) entry which is preliminary data.</text>
</comment>
<dbReference type="RefSeq" id="WP_196955095.1">
    <property type="nucleotide sequence ID" value="NZ_JADWYK010000005.1"/>
</dbReference>
<organism evidence="1 2">
    <name type="scientific">Hymenobacter guriensis</name>
    <dbReference type="NCBI Taxonomy" id="2793065"/>
    <lineage>
        <taxon>Bacteria</taxon>
        <taxon>Pseudomonadati</taxon>
        <taxon>Bacteroidota</taxon>
        <taxon>Cytophagia</taxon>
        <taxon>Cytophagales</taxon>
        <taxon>Hymenobacteraceae</taxon>
        <taxon>Hymenobacter</taxon>
    </lineage>
</organism>
<keyword evidence="2" id="KW-1185">Reference proteome</keyword>
<protein>
    <recommendedName>
        <fullName evidence="3">STAS/SEC14 domain-containing protein</fullName>
    </recommendedName>
</protein>
<accession>A0ABS0L1T9</accession>
<evidence type="ECO:0000313" key="2">
    <source>
        <dbReference type="Proteomes" id="UP000601099"/>
    </source>
</evidence>